<dbReference type="GO" id="GO:0035091">
    <property type="term" value="F:phosphatidylinositol binding"/>
    <property type="evidence" value="ECO:0007669"/>
    <property type="project" value="InterPro"/>
</dbReference>
<dbReference type="CDD" id="cd06093">
    <property type="entry name" value="PX_domain"/>
    <property type="match status" value="1"/>
</dbReference>
<protein>
    <recommendedName>
        <fullName evidence="1">PX domain-containing protein</fullName>
    </recommendedName>
</protein>
<feature type="domain" description="PX" evidence="1">
    <location>
        <begin position="60"/>
        <end position="119"/>
    </location>
</feature>
<proteinExistence type="predicted"/>
<dbReference type="EMBL" id="KI913989">
    <property type="protein sequence ID" value="ETV93788.1"/>
    <property type="molecule type" value="Genomic_DNA"/>
</dbReference>
<gene>
    <name evidence="2" type="ORF">H310_12352</name>
</gene>
<dbReference type="AlphaFoldDB" id="A0A024TIA8"/>
<evidence type="ECO:0000259" key="1">
    <source>
        <dbReference type="Pfam" id="PF00787"/>
    </source>
</evidence>
<name>A0A024TIA8_9STRA</name>
<dbReference type="Pfam" id="PF00787">
    <property type="entry name" value="PX"/>
    <property type="match status" value="1"/>
</dbReference>
<dbReference type="VEuPathDB" id="FungiDB:H310_12352"/>
<dbReference type="InterPro" id="IPR001683">
    <property type="entry name" value="PX_dom"/>
</dbReference>
<accession>A0A024TIA8</accession>
<dbReference type="GeneID" id="20089402"/>
<organism evidence="2">
    <name type="scientific">Aphanomyces invadans</name>
    <dbReference type="NCBI Taxonomy" id="157072"/>
    <lineage>
        <taxon>Eukaryota</taxon>
        <taxon>Sar</taxon>
        <taxon>Stramenopiles</taxon>
        <taxon>Oomycota</taxon>
        <taxon>Saprolegniomycetes</taxon>
        <taxon>Saprolegniales</taxon>
        <taxon>Verrucalvaceae</taxon>
        <taxon>Aphanomyces</taxon>
    </lineage>
</organism>
<reference evidence="2" key="1">
    <citation type="submission" date="2013-12" db="EMBL/GenBank/DDBJ databases">
        <title>The Genome Sequence of Aphanomyces invadans NJM9701.</title>
        <authorList>
            <consortium name="The Broad Institute Genomics Platform"/>
            <person name="Russ C."/>
            <person name="Tyler B."/>
            <person name="van West P."/>
            <person name="Dieguez-Uribeondo J."/>
            <person name="Young S.K."/>
            <person name="Zeng Q."/>
            <person name="Gargeya S."/>
            <person name="Fitzgerald M."/>
            <person name="Abouelleil A."/>
            <person name="Alvarado L."/>
            <person name="Chapman S.B."/>
            <person name="Gainer-Dewar J."/>
            <person name="Goldberg J."/>
            <person name="Griggs A."/>
            <person name="Gujja S."/>
            <person name="Hansen M."/>
            <person name="Howarth C."/>
            <person name="Imamovic A."/>
            <person name="Ireland A."/>
            <person name="Larimer J."/>
            <person name="McCowan C."/>
            <person name="Murphy C."/>
            <person name="Pearson M."/>
            <person name="Poon T.W."/>
            <person name="Priest M."/>
            <person name="Roberts A."/>
            <person name="Saif S."/>
            <person name="Shea T."/>
            <person name="Sykes S."/>
            <person name="Wortman J."/>
            <person name="Nusbaum C."/>
            <person name="Birren B."/>
        </authorList>
    </citation>
    <scope>NUCLEOTIDE SEQUENCE [LARGE SCALE GENOMIC DNA]</scope>
    <source>
        <strain evidence="2">NJM9701</strain>
    </source>
</reference>
<dbReference type="InterPro" id="IPR036871">
    <property type="entry name" value="PX_dom_sf"/>
</dbReference>
<evidence type="ECO:0000313" key="2">
    <source>
        <dbReference type="EMBL" id="ETV93788.1"/>
    </source>
</evidence>
<dbReference type="SUPFAM" id="SSF64268">
    <property type="entry name" value="PX domain"/>
    <property type="match status" value="1"/>
</dbReference>
<dbReference type="Gene3D" id="3.30.1520.10">
    <property type="entry name" value="Phox-like domain"/>
    <property type="match status" value="1"/>
</dbReference>
<dbReference type="RefSeq" id="XP_008877597.1">
    <property type="nucleotide sequence ID" value="XM_008879375.1"/>
</dbReference>
<dbReference type="OrthoDB" id="71062at2759"/>
<sequence>MESPTTETASSFVAGPQTTATFFRVQLIGHEDGEDPNTHSKVVLYRTVVQYNGQAFERALRFSRFYAFYSNLTSAEKKAINASFPRRYPFVAELDEDRLKKREKQLNVFFAELCKKEITPTMELTLLNLFKIKERHLGPQIRGSILYVPRPRVDGTSSEASFQPPVRRVFTNGSNIMTSRSSILSQSSLTSNASLDSELPHQYFPIQQRLSISSSVASPLPSTCSWVSATSAMPDIVQVAPPRPTAPVKMNLFVPSPVLPSATLNFEAQVRKHMETIGKMLHDDDLHLLSPPAKPIQFHAAAVIDCPASRYI</sequence>